<dbReference type="EMBL" id="NIDN02000026">
    <property type="protein sequence ID" value="RLL99701.1"/>
    <property type="molecule type" value="Genomic_DNA"/>
</dbReference>
<reference evidence="1 2" key="1">
    <citation type="submission" date="2018-08" db="EMBL/GenBank/DDBJ databases">
        <title>Draft genome sequences of two Aspergillus turcosus clinical strains isolated from bronchoalveolar lavage fluid: one azole-susceptible and the other azole-resistant.</title>
        <authorList>
            <person name="Parent-Michaud M."/>
            <person name="Dufresne P.J."/>
            <person name="Fournier E."/>
            <person name="Martineau C."/>
            <person name="Moreira S."/>
            <person name="Perkins V."/>
            <person name="De Repentigny L."/>
            <person name="Dufresne S.F."/>
        </authorList>
    </citation>
    <scope>NUCLEOTIDE SEQUENCE [LARGE SCALE GENOMIC DNA]</scope>
    <source>
        <strain evidence="1">HMR AF 1038</strain>
    </source>
</reference>
<accession>A0A397HNX0</accession>
<organism evidence="1 2">
    <name type="scientific">Aspergillus turcosus</name>
    <dbReference type="NCBI Taxonomy" id="1245748"/>
    <lineage>
        <taxon>Eukaryota</taxon>
        <taxon>Fungi</taxon>
        <taxon>Dikarya</taxon>
        <taxon>Ascomycota</taxon>
        <taxon>Pezizomycotina</taxon>
        <taxon>Eurotiomycetes</taxon>
        <taxon>Eurotiomycetidae</taxon>
        <taxon>Eurotiales</taxon>
        <taxon>Aspergillaceae</taxon>
        <taxon>Aspergillus</taxon>
        <taxon>Aspergillus subgen. Fumigati</taxon>
    </lineage>
</organism>
<name>A0A397HNX0_9EURO</name>
<evidence type="ECO:0000313" key="1">
    <source>
        <dbReference type="EMBL" id="RLL99701.1"/>
    </source>
</evidence>
<dbReference type="OrthoDB" id="76567at2759"/>
<proteinExistence type="predicted"/>
<dbReference type="STRING" id="1245748.A0A397HNX0"/>
<gene>
    <name evidence="1" type="ORF">CFD26_103901</name>
</gene>
<dbReference type="AlphaFoldDB" id="A0A397HNX0"/>
<protein>
    <submittedName>
        <fullName evidence="1">Uncharacterized protein</fullName>
    </submittedName>
</protein>
<dbReference type="Proteomes" id="UP000215289">
    <property type="component" value="Unassembled WGS sequence"/>
</dbReference>
<keyword evidence="2" id="KW-1185">Reference proteome</keyword>
<comment type="caution">
    <text evidence="1">The sequence shown here is derived from an EMBL/GenBank/DDBJ whole genome shotgun (WGS) entry which is preliminary data.</text>
</comment>
<sequence>MKIRPFKTTLTWHKNRVRRSVVKASNHSAQQIFNEIRRSLPGISEYTEIVYSLSRDDAELICRSLLADSEVERKNLRINYNSYTGVLRLKIMPISLHDVHQRWINCALVHWGINGIINSAEADLLWSGVGTSVHQGSVKQPDHFLRVDTDPDPRIVVESGWSESFPNLRSDKNLWLKGNPSVLLVILLKWSALASNRIKGTAEVWRRDTTGNLVSFTMPIFPAPVPLPQNELLQFTKGDLFRPALLPGQAIDSAAVWALIDTDPATKDIINGYIHHRAKNYGHAENIKGAVKNNVVEWSKDLNVLPAVLAPAAPQVGVLGVKATQLPEVTVLWFVVQLMRTTGSLFPCTTEFPITVAYAMTVHKSQGITPPQAVYYFSFVERLLPSKREFDSPDERKYGSLAIEGPVSSSNAYQEAYPRPRFSPKKNDLWLDFIDNGGQLIHRSFVYLDPNHRDDRFNNEAALDLLQLHLEELETALKGFAEKQIKWRCDRRKWELDVVKWLYTKHNDYLGNHSNHSKTTEDDSRT</sequence>
<evidence type="ECO:0000313" key="2">
    <source>
        <dbReference type="Proteomes" id="UP000215289"/>
    </source>
</evidence>